<dbReference type="EMBL" id="KZ805528">
    <property type="protein sequence ID" value="PVH94572.1"/>
    <property type="molecule type" value="Genomic_DNA"/>
</dbReference>
<evidence type="ECO:0000313" key="3">
    <source>
        <dbReference type="EMBL" id="PVH94572.1"/>
    </source>
</evidence>
<dbReference type="GO" id="GO:0052689">
    <property type="term" value="F:carboxylic ester hydrolase activity"/>
    <property type="evidence" value="ECO:0007669"/>
    <property type="project" value="UniProtKB-ARBA"/>
</dbReference>
<dbReference type="Gene3D" id="3.40.50.1820">
    <property type="entry name" value="alpha/beta hydrolase"/>
    <property type="match status" value="1"/>
</dbReference>
<dbReference type="Pfam" id="PF01083">
    <property type="entry name" value="Cutinase"/>
    <property type="match status" value="1"/>
</dbReference>
<keyword evidence="1" id="KW-0378">Hydrolase</keyword>
<dbReference type="PANTHER" id="PTHR33630">
    <property type="entry name" value="CUTINASE RV1984C-RELATED-RELATED"/>
    <property type="match status" value="1"/>
</dbReference>
<dbReference type="InterPro" id="IPR000675">
    <property type="entry name" value="Cutinase/axe"/>
</dbReference>
<proteinExistence type="predicted"/>
<evidence type="ECO:0000256" key="2">
    <source>
        <dbReference type="ARBA" id="ARBA00023157"/>
    </source>
</evidence>
<name>A0A2V1D933_9PLEO</name>
<gene>
    <name evidence="3" type="ORF">DM02DRAFT_721213</name>
</gene>
<sequence length="195" mass="20933">MWCKSAYIGATHGQKQMREYAERCPDSKLILLGFSQGGSVGLDILGGGGGEEEVMGCHQNTTEPLDPETSPGNKIIATVIFGAVRRAANQPYTVQNGGQNYNGSAPRTGDFVTNLAKFTSVLREYCNEGDPICAPSSNDIDTEKHLNYFRLYDDEASEWIVKQARANPGGSAGVNGSAEESAKSSKIFCLVISLM</sequence>
<dbReference type="PANTHER" id="PTHR33630:SF13">
    <property type="entry name" value="ACETYLXYLAN ESTERASE"/>
    <property type="match status" value="1"/>
</dbReference>
<accession>A0A2V1D933</accession>
<dbReference type="Proteomes" id="UP000244855">
    <property type="component" value="Unassembled WGS sequence"/>
</dbReference>
<organism evidence="3 4">
    <name type="scientific">Periconia macrospinosa</name>
    <dbReference type="NCBI Taxonomy" id="97972"/>
    <lineage>
        <taxon>Eukaryota</taxon>
        <taxon>Fungi</taxon>
        <taxon>Dikarya</taxon>
        <taxon>Ascomycota</taxon>
        <taxon>Pezizomycotina</taxon>
        <taxon>Dothideomycetes</taxon>
        <taxon>Pleosporomycetidae</taxon>
        <taxon>Pleosporales</taxon>
        <taxon>Massarineae</taxon>
        <taxon>Periconiaceae</taxon>
        <taxon>Periconia</taxon>
    </lineage>
</organism>
<evidence type="ECO:0000313" key="4">
    <source>
        <dbReference type="Proteomes" id="UP000244855"/>
    </source>
</evidence>
<keyword evidence="4" id="KW-1185">Reference proteome</keyword>
<dbReference type="SUPFAM" id="SSF53474">
    <property type="entry name" value="alpha/beta-Hydrolases"/>
    <property type="match status" value="1"/>
</dbReference>
<dbReference type="InterPro" id="IPR029058">
    <property type="entry name" value="AB_hydrolase_fold"/>
</dbReference>
<dbReference type="OrthoDB" id="2586582at2759"/>
<reference evidence="3 4" key="1">
    <citation type="journal article" date="2018" name="Sci. Rep.">
        <title>Comparative genomics provides insights into the lifestyle and reveals functional heterogeneity of dark septate endophytic fungi.</title>
        <authorList>
            <person name="Knapp D.G."/>
            <person name="Nemeth J.B."/>
            <person name="Barry K."/>
            <person name="Hainaut M."/>
            <person name="Henrissat B."/>
            <person name="Johnson J."/>
            <person name="Kuo A."/>
            <person name="Lim J.H.P."/>
            <person name="Lipzen A."/>
            <person name="Nolan M."/>
            <person name="Ohm R.A."/>
            <person name="Tamas L."/>
            <person name="Grigoriev I.V."/>
            <person name="Spatafora J.W."/>
            <person name="Nagy L.G."/>
            <person name="Kovacs G.M."/>
        </authorList>
    </citation>
    <scope>NUCLEOTIDE SEQUENCE [LARGE SCALE GENOMIC DNA]</scope>
    <source>
        <strain evidence="3 4">DSE2036</strain>
    </source>
</reference>
<keyword evidence="2" id="KW-1015">Disulfide bond</keyword>
<protein>
    <submittedName>
        <fullName evidence="3">Carbohydrate esterase family 5 protein</fullName>
    </submittedName>
</protein>
<dbReference type="AlphaFoldDB" id="A0A2V1D933"/>
<dbReference type="SMART" id="SM01110">
    <property type="entry name" value="Cutinase"/>
    <property type="match status" value="1"/>
</dbReference>
<evidence type="ECO:0000256" key="1">
    <source>
        <dbReference type="ARBA" id="ARBA00022801"/>
    </source>
</evidence>